<keyword evidence="8" id="KW-0170">Cobalt</keyword>
<evidence type="ECO:0000256" key="8">
    <source>
        <dbReference type="ARBA" id="ARBA00023285"/>
    </source>
</evidence>
<dbReference type="Gene3D" id="3.40.630.10">
    <property type="entry name" value="Zn peptidases"/>
    <property type="match status" value="2"/>
</dbReference>
<dbReference type="PIRSF" id="PIRSF016599">
    <property type="entry name" value="Xaa-His_dipept"/>
    <property type="match status" value="1"/>
</dbReference>
<dbReference type="FunFam" id="3.40.630.10:FF:000018">
    <property type="entry name" value="Aminoacyl-histidine dipeptidase PepD"/>
    <property type="match status" value="1"/>
</dbReference>
<dbReference type="InterPro" id="IPR001160">
    <property type="entry name" value="Peptidase_M20C"/>
</dbReference>
<evidence type="ECO:0000256" key="5">
    <source>
        <dbReference type="ARBA" id="ARBA00022801"/>
    </source>
</evidence>
<dbReference type="PANTHER" id="PTHR43501">
    <property type="entry name" value="CYTOSOL NON-SPECIFIC DIPEPTIDASE"/>
    <property type="match status" value="1"/>
</dbReference>
<keyword evidence="7" id="KW-0482">Metalloprotease</keyword>
<dbReference type="GO" id="GO:0005829">
    <property type="term" value="C:cytosol"/>
    <property type="evidence" value="ECO:0007669"/>
    <property type="project" value="TreeGrafter"/>
</dbReference>
<evidence type="ECO:0000256" key="1">
    <source>
        <dbReference type="ARBA" id="ARBA00001941"/>
    </source>
</evidence>
<keyword evidence="4" id="KW-0479">Metal-binding</keyword>
<sequence length="487" mass="53593">MNEALLKLEPAKVWFYFKEILNIPRPSKKEGKIIEYLLRFGKEHGLETLQDEVNNVLIRKPATPGMENRKSVVLQSHIDMVCEKNSDRVHDFENDPIEAHLEDGWVTADGTTLGGDDGIGVATELALLASDNIEHGPLECLFTVDEETGLTGAFGLKPGFLQSEILLNLDSEDEGQLYIGCAGGQDTLAWLPYQKQAVPQGHEALKIKVSGLKGGHSGDDINKGRANANQLLNRFLWTFKDKFDMKLSVFDGGNLRNAIAREAFAVVTVPKGKAQQVISEANSFEEIYKHEYHATEANLSFSATAAALPEMVIGNDNFTTLVNALYACPHGVIAMSQDIPNFVETSTNLASVKFEEDNILITTSQRSSVESEKDDVTNKVVSVFNLAGAHSETSDGYPGWTPNPDSEIMELTKNTYQKLFNVEPKVLAIHAGLECGLIGDKYPGMDMISFGPTLRGVHSPDEKLEIASVEKFWKLTLDVLKNIPVKK</sequence>
<dbReference type="InterPro" id="IPR002933">
    <property type="entry name" value="Peptidase_M20"/>
</dbReference>
<proteinExistence type="predicted"/>
<dbReference type="FunFam" id="3.40.630.10:FF:000015">
    <property type="entry name" value="Aminoacyl-histidine dipeptidase PepD"/>
    <property type="match status" value="1"/>
</dbReference>
<evidence type="ECO:0000256" key="7">
    <source>
        <dbReference type="ARBA" id="ARBA00023049"/>
    </source>
</evidence>
<reference evidence="10" key="1">
    <citation type="submission" date="2018-06" db="EMBL/GenBank/DDBJ databases">
        <authorList>
            <person name="Zhirakovskaya E."/>
        </authorList>
    </citation>
    <scope>NUCLEOTIDE SEQUENCE</scope>
</reference>
<keyword evidence="6" id="KW-0862">Zinc</keyword>
<evidence type="ECO:0000256" key="2">
    <source>
        <dbReference type="ARBA" id="ARBA00001947"/>
    </source>
</evidence>
<dbReference type="InterPro" id="IPR011650">
    <property type="entry name" value="Peptidase_M20_dimer"/>
</dbReference>
<keyword evidence="10" id="KW-0224">Dipeptidase</keyword>
<evidence type="ECO:0000256" key="4">
    <source>
        <dbReference type="ARBA" id="ARBA00022723"/>
    </source>
</evidence>
<keyword evidence="5 10" id="KW-0378">Hydrolase</keyword>
<dbReference type="GO" id="GO:0006508">
    <property type="term" value="P:proteolysis"/>
    <property type="evidence" value="ECO:0007669"/>
    <property type="project" value="UniProtKB-KW"/>
</dbReference>
<evidence type="ECO:0000256" key="6">
    <source>
        <dbReference type="ARBA" id="ARBA00022833"/>
    </source>
</evidence>
<organism evidence="10">
    <name type="scientific">hydrothermal vent metagenome</name>
    <dbReference type="NCBI Taxonomy" id="652676"/>
    <lineage>
        <taxon>unclassified sequences</taxon>
        <taxon>metagenomes</taxon>
        <taxon>ecological metagenomes</taxon>
    </lineage>
</organism>
<keyword evidence="3" id="KW-0645">Protease</keyword>
<dbReference type="EC" id="3.4.13.18" evidence="10"/>
<gene>
    <name evidence="10" type="ORF">MNBD_BACTEROID07-1564</name>
</gene>
<evidence type="ECO:0000256" key="3">
    <source>
        <dbReference type="ARBA" id="ARBA00022670"/>
    </source>
</evidence>
<protein>
    <submittedName>
        <fullName evidence="10">Cytosol nonspecific dipeptidase</fullName>
        <ecNumber evidence="10">3.4.13.18</ecNumber>
    </submittedName>
</protein>
<dbReference type="PRINTS" id="PR00934">
    <property type="entry name" value="XHISDIPTASE"/>
</dbReference>
<dbReference type="Pfam" id="PF07687">
    <property type="entry name" value="M20_dimer"/>
    <property type="match status" value="1"/>
</dbReference>
<dbReference type="PANTHER" id="PTHR43501:SF1">
    <property type="entry name" value="CYTOSOL NON-SPECIFIC DIPEPTIDASE"/>
    <property type="match status" value="1"/>
</dbReference>
<evidence type="ECO:0000259" key="9">
    <source>
        <dbReference type="Pfam" id="PF07687"/>
    </source>
</evidence>
<evidence type="ECO:0000313" key="10">
    <source>
        <dbReference type="EMBL" id="VAW26221.1"/>
    </source>
</evidence>
<dbReference type="Pfam" id="PF01546">
    <property type="entry name" value="Peptidase_M20"/>
    <property type="match status" value="1"/>
</dbReference>
<dbReference type="AlphaFoldDB" id="A0A3B0U5C9"/>
<comment type="cofactor">
    <cofactor evidence="2">
        <name>Zn(2+)</name>
        <dbReference type="ChEBI" id="CHEBI:29105"/>
    </cofactor>
</comment>
<dbReference type="CDD" id="cd03890">
    <property type="entry name" value="M20_pepD"/>
    <property type="match status" value="1"/>
</dbReference>
<dbReference type="GO" id="GO:0070573">
    <property type="term" value="F:metallodipeptidase activity"/>
    <property type="evidence" value="ECO:0007669"/>
    <property type="project" value="TreeGrafter"/>
</dbReference>
<accession>A0A3B0U5C9</accession>
<comment type="cofactor">
    <cofactor evidence="1">
        <name>Co(2+)</name>
        <dbReference type="ChEBI" id="CHEBI:48828"/>
    </cofactor>
</comment>
<feature type="domain" description="Peptidase M20 dimerisation" evidence="9">
    <location>
        <begin position="210"/>
        <end position="294"/>
    </location>
</feature>
<dbReference type="GO" id="GO:0046872">
    <property type="term" value="F:metal ion binding"/>
    <property type="evidence" value="ECO:0007669"/>
    <property type="project" value="UniProtKB-KW"/>
</dbReference>
<dbReference type="NCBIfam" id="TIGR01893">
    <property type="entry name" value="aa-his-dipept"/>
    <property type="match status" value="1"/>
</dbReference>
<name>A0A3B0U5C9_9ZZZZ</name>
<dbReference type="SUPFAM" id="SSF53187">
    <property type="entry name" value="Zn-dependent exopeptidases"/>
    <property type="match status" value="1"/>
</dbReference>
<dbReference type="EMBL" id="UOET01000014">
    <property type="protein sequence ID" value="VAW26221.1"/>
    <property type="molecule type" value="Genomic_DNA"/>
</dbReference>